<dbReference type="Gene3D" id="2.180.10.10">
    <property type="entry name" value="RHS repeat-associated core"/>
    <property type="match status" value="3"/>
</dbReference>
<comment type="caution">
    <text evidence="5">The sequence shown here is derived from an EMBL/GenBank/DDBJ whole genome shotgun (WGS) entry which is preliminary data.</text>
</comment>
<evidence type="ECO:0000259" key="3">
    <source>
        <dbReference type="Pfam" id="PF20148"/>
    </source>
</evidence>
<dbReference type="InterPro" id="IPR050708">
    <property type="entry name" value="T6SS_VgrG/RHS"/>
</dbReference>
<dbReference type="EMBL" id="JARJBB010000007">
    <property type="protein sequence ID" value="MDF3300129.1"/>
    <property type="molecule type" value="Genomic_DNA"/>
</dbReference>
<evidence type="ECO:0000259" key="2">
    <source>
        <dbReference type="Pfam" id="PF15644"/>
    </source>
</evidence>
<evidence type="ECO:0000256" key="1">
    <source>
        <dbReference type="SAM" id="MobiDB-lite"/>
    </source>
</evidence>
<dbReference type="Pfam" id="PF20148">
    <property type="entry name" value="DUF6531"/>
    <property type="match status" value="1"/>
</dbReference>
<dbReference type="NCBIfam" id="TIGR03696">
    <property type="entry name" value="Rhs_assc_core"/>
    <property type="match status" value="1"/>
</dbReference>
<reference evidence="5 6" key="1">
    <citation type="submission" date="2023-03" db="EMBL/GenBank/DDBJ databases">
        <title>Draft genome sequence of Streptomyces sp. K1PA1 isolated from peat swamp forest in Thailand.</title>
        <authorList>
            <person name="Klaysubun C."/>
            <person name="Duangmal K."/>
        </authorList>
    </citation>
    <scope>NUCLEOTIDE SEQUENCE [LARGE SCALE GENOMIC DNA]</scope>
    <source>
        <strain evidence="5 6">K1PA1</strain>
    </source>
</reference>
<feature type="compositionally biased region" description="Basic and acidic residues" evidence="1">
    <location>
        <begin position="183"/>
        <end position="196"/>
    </location>
</feature>
<name>A0ABT6A669_9ACTN</name>
<organism evidence="5 6">
    <name type="scientific">Streptomyces tropicalis</name>
    <dbReference type="NCBI Taxonomy" id="3034234"/>
    <lineage>
        <taxon>Bacteria</taxon>
        <taxon>Bacillati</taxon>
        <taxon>Actinomycetota</taxon>
        <taxon>Actinomycetes</taxon>
        <taxon>Kitasatosporales</taxon>
        <taxon>Streptomycetaceae</taxon>
        <taxon>Streptomyces</taxon>
    </lineage>
</organism>
<sequence length="1566" mass="172426">MSSWGKYGGELLSGGKSLFDHAKRATGEVVDEGADLTGDVLDEVGAHGAAQKVRHGGDRVASYLGAHVAERQLGPDVEPADLIHGKPTTIREKAKHLMVFAVAFEEVGVGMKAVDSDGWNGKAADTFREKFALHPTKWLQAAAAFQQGATALNALADTVEWAQGQAREAIRLYKQGKSASDEYRKQVDSYDHKVEQGSDDPGPRPSGKDPGEHAMKEAQEVLDAARRQRNEVAGETETKLRAALQHAPTEPSVVQQLKLDGMDLLASDSIDAAHFLGGAVKGTAGIVNFFRSLDPMDPYNLTHPAAFLQNKVQLLGGVVSMATHPDRALQSAWKSFSSDPANFFGELAPQAVLAVATDGAGAVADDGVLAADGAEAAAGEAEVEPGAAESHAPGDVEFGGTDPINLATGKMFLDQTDVSLPGPMRFAFKRRVESGFTYGRWLGPSWASTVDQRLDITSAGIIFLHEDGMRLFYPHPAPGLPVMPAHGPRWPLSREADGYTVIDPQTGRLWHFAEQDENLAALVQIDDSNGNWVTFEYDEAGVPSAIVHSGGYRLRIDSADGLVTGVYLIGGAADGTDLQLIRYQYAQGNLTEVTNSSGLPLKFGYDEARRVTSWTDTNGHAYEYAYDDRDRCIAQGSTEGHMGLQLSYSDRCPETGLRTTKAVNGEGAVRQYFVNDRYQVVAIVDPAGSTRRFARDRCNRLLSETDAVGRTTSYRYDDLGNLTEIIRPDGRRTTFFYDARGLLTRVVRPDGSTVRQEFDDRGNRTSVADSNGGVTTFTYDECGRLSALRDQYGRVTRIRCDAAGLPAEVHDHMGRVMRYERDALGRVVSITDPLGATGKMEWSVEGKITRRLNPDGSEETWTYDGEGNCLTHTDTIGGVTYFEYAQFDLLAARVDPDGSRYEFEYDKELRLTRVTNPHGQIWTYEYDVVGRLATESDFGGRVNRYTYNAAGELVSRTNALGQAVTFEHNEMGQVVRKNVDGEVMKYTYDFTDQIAQAENSRTKLTLLRDRNGLLLSERINGREVAYQYDEFGKLSRRTTPSGAQSVWEYDSAGNPCRLTVDGRGIALEYDQVGREISRRFDQSLSISRSFDAMNRLISQTVDHARGRVQSRTYEYRPDGSLTEVADQLDGVRHYELDPAGRTTRVTGDGWAESYAYDRLGNQVAAAWPARQFGDEGCGDRAHRGTDVVRAGRIRYEHDAAGRVVLRQRTRLSRKPDTWRYSWDAEDRLTQVSTPDGTVWRYQYDALGRRVSKQHISANGTDVLEQVEFSWDSVSLCEQTTSWGNSGDSVTLTWHLNGVEAIAQSERKTVAGASQEEIDARFFAIVSDLSGSPCELVDESGEIAWHARSTNWGKLSWSVESRAYTPLRFPGQYFDSESGLNYNYLRYYDPEVGRYISLDPLGLAPAANPVGYVDRPAVSCDPLGLAPQKSPLPANPYDTPNFPDQAKLFNPEGGNTNCTFVADAFERYMRGEGIHPVSGDMGGLQSLDRLENAYGSSFERTNFAKMVEHIHDAGDGARGIVAARPGKGMPGHVFNVINQQGRVVFIDMQTGFVDPAYFKIFKLLRTN</sequence>
<accession>A0ABT6A669</accession>
<evidence type="ECO:0000313" key="6">
    <source>
        <dbReference type="Proteomes" id="UP001221150"/>
    </source>
</evidence>
<feature type="domain" description="Tox-PL" evidence="2">
    <location>
        <begin position="1473"/>
        <end position="1550"/>
    </location>
</feature>
<dbReference type="InterPro" id="IPR028908">
    <property type="entry name" value="Tox-PL_dom"/>
</dbReference>
<dbReference type="RefSeq" id="WP_276109681.1">
    <property type="nucleotide sequence ID" value="NZ_JARJBB010000007.1"/>
</dbReference>
<dbReference type="PANTHER" id="PTHR32305:SF15">
    <property type="entry name" value="PROTEIN RHSA-RELATED"/>
    <property type="match status" value="1"/>
</dbReference>
<feature type="domain" description="DUF6531" evidence="3">
    <location>
        <begin position="402"/>
        <end position="471"/>
    </location>
</feature>
<keyword evidence="6" id="KW-1185">Reference proteome</keyword>
<dbReference type="InterPro" id="IPR006530">
    <property type="entry name" value="YD"/>
</dbReference>
<dbReference type="Pfam" id="PF21725">
    <property type="entry name" value="T7SS_signal"/>
    <property type="match status" value="1"/>
</dbReference>
<dbReference type="InterPro" id="IPR022385">
    <property type="entry name" value="Rhs_assc_core"/>
</dbReference>
<dbReference type="InterPro" id="IPR045351">
    <property type="entry name" value="DUF6531"/>
</dbReference>
<protein>
    <submittedName>
        <fullName evidence="5">RHS repeat-associated core domain-containing protein</fullName>
    </submittedName>
</protein>
<dbReference type="Proteomes" id="UP001221150">
    <property type="component" value="Unassembled WGS sequence"/>
</dbReference>
<gene>
    <name evidence="5" type="ORF">P3H78_16140</name>
</gene>
<dbReference type="InterPro" id="IPR049082">
    <property type="entry name" value="T7SS_signal"/>
</dbReference>
<dbReference type="InterPro" id="IPR031325">
    <property type="entry name" value="RHS_repeat"/>
</dbReference>
<feature type="region of interest" description="Disordered" evidence="1">
    <location>
        <begin position="183"/>
        <end position="212"/>
    </location>
</feature>
<dbReference type="NCBIfam" id="TIGR01643">
    <property type="entry name" value="YD_repeat_2x"/>
    <property type="match status" value="10"/>
</dbReference>
<proteinExistence type="predicted"/>
<evidence type="ECO:0000313" key="5">
    <source>
        <dbReference type="EMBL" id="MDF3300129.1"/>
    </source>
</evidence>
<evidence type="ECO:0000259" key="4">
    <source>
        <dbReference type="Pfam" id="PF21725"/>
    </source>
</evidence>
<dbReference type="Pfam" id="PF15644">
    <property type="entry name" value="Gln_amidase"/>
    <property type="match status" value="1"/>
</dbReference>
<dbReference type="Pfam" id="PF05593">
    <property type="entry name" value="RHS_repeat"/>
    <property type="match status" value="7"/>
</dbReference>
<feature type="domain" description="Putative T7SS secretion signal" evidence="4">
    <location>
        <begin position="17"/>
        <end position="251"/>
    </location>
</feature>
<dbReference type="PANTHER" id="PTHR32305">
    <property type="match status" value="1"/>
</dbReference>